<accession>A0A0M3ISC3</accession>
<reference evidence="3" key="1">
    <citation type="submission" date="2017-02" db="UniProtKB">
        <authorList>
            <consortium name="WormBaseParasite"/>
        </authorList>
    </citation>
    <scope>IDENTIFICATION</scope>
</reference>
<sequence>MTPTLFQLANLREDLEARHKGGNHRPSKMEKGFQIFSHLRLRKNLPPILILGYRKRFIKLCLTLSSCLDGEEERVAAGSKRSSIAKPMRKAKQFLTGMLNIESEVESDEEPASKTNSSSGTADKKKKGRQTKTKRPLVDADEPSCFQQAKPKKRQPSTTRGRRRRHKSTSSEGSKLSETKPTQKKRSRTVESRMRTPEPELTKEQLMVRTVEKAIADEYGRQAVPFTVLMAIMEEVIAASDDLSLFNLSDAISNVGSTSNESWVTRLLHKDHKKKIQIDECAMIELLDMLVKRAVRIAISDREKQKIQIDECAMIELLDMLVKRAVRIAISDREKQVYSTHPFSSFSFYFVVICVR</sequence>
<dbReference type="Proteomes" id="UP000036681">
    <property type="component" value="Unplaced"/>
</dbReference>
<feature type="region of interest" description="Disordered" evidence="1">
    <location>
        <begin position="103"/>
        <end position="202"/>
    </location>
</feature>
<feature type="compositionally biased region" description="Basic and acidic residues" evidence="1">
    <location>
        <begin position="188"/>
        <end position="202"/>
    </location>
</feature>
<dbReference type="WBParaSite" id="ALUE_0002165101-mRNA-1">
    <property type="protein sequence ID" value="ALUE_0002165101-mRNA-1"/>
    <property type="gene ID" value="ALUE_0002165101"/>
</dbReference>
<evidence type="ECO:0000256" key="1">
    <source>
        <dbReference type="SAM" id="MobiDB-lite"/>
    </source>
</evidence>
<name>A0A0M3ISC3_ASCLU</name>
<evidence type="ECO:0000313" key="3">
    <source>
        <dbReference type="WBParaSite" id="ALUE_0002165101-mRNA-1"/>
    </source>
</evidence>
<organism evidence="2 3">
    <name type="scientific">Ascaris lumbricoides</name>
    <name type="common">Giant roundworm</name>
    <dbReference type="NCBI Taxonomy" id="6252"/>
    <lineage>
        <taxon>Eukaryota</taxon>
        <taxon>Metazoa</taxon>
        <taxon>Ecdysozoa</taxon>
        <taxon>Nematoda</taxon>
        <taxon>Chromadorea</taxon>
        <taxon>Rhabditida</taxon>
        <taxon>Spirurina</taxon>
        <taxon>Ascaridomorpha</taxon>
        <taxon>Ascaridoidea</taxon>
        <taxon>Ascarididae</taxon>
        <taxon>Ascaris</taxon>
    </lineage>
</organism>
<feature type="compositionally biased region" description="Basic residues" evidence="1">
    <location>
        <begin position="124"/>
        <end position="135"/>
    </location>
</feature>
<dbReference type="AlphaFoldDB" id="A0A0M3ISC3"/>
<protein>
    <submittedName>
        <fullName evidence="3">SPK domain-containing protein</fullName>
    </submittedName>
</protein>
<keyword evidence="2" id="KW-1185">Reference proteome</keyword>
<feature type="compositionally biased region" description="Basic residues" evidence="1">
    <location>
        <begin position="150"/>
        <end position="168"/>
    </location>
</feature>
<proteinExistence type="predicted"/>
<evidence type="ECO:0000313" key="2">
    <source>
        <dbReference type="Proteomes" id="UP000036681"/>
    </source>
</evidence>